<dbReference type="SMR" id="A2F7Z8"/>
<dbReference type="SUPFAM" id="SSF53067">
    <property type="entry name" value="Actin-like ATPase domain"/>
    <property type="match status" value="2"/>
</dbReference>
<dbReference type="Proteomes" id="UP000001542">
    <property type="component" value="Unassembled WGS sequence"/>
</dbReference>
<keyword evidence="2" id="KW-0067">ATP-binding</keyword>
<dbReference type="InterPro" id="IPR043129">
    <property type="entry name" value="ATPase_NBD"/>
</dbReference>
<accession>A2F7Z8</accession>
<dbReference type="GO" id="GO:0005524">
    <property type="term" value="F:ATP binding"/>
    <property type="evidence" value="ECO:0007669"/>
    <property type="project" value="UniProtKB-KW"/>
</dbReference>
<evidence type="ECO:0000313" key="4">
    <source>
        <dbReference type="Proteomes" id="UP000001542"/>
    </source>
</evidence>
<dbReference type="GO" id="GO:0006457">
    <property type="term" value="P:protein folding"/>
    <property type="evidence" value="ECO:0000318"/>
    <property type="project" value="GO_Central"/>
</dbReference>
<reference evidence="3" key="2">
    <citation type="journal article" date="2007" name="Science">
        <title>Draft genome sequence of the sexually transmitted pathogen Trichomonas vaginalis.</title>
        <authorList>
            <person name="Carlton J.M."/>
            <person name="Hirt R.P."/>
            <person name="Silva J.C."/>
            <person name="Delcher A.L."/>
            <person name="Schatz M."/>
            <person name="Zhao Q."/>
            <person name="Wortman J.R."/>
            <person name="Bidwell S.L."/>
            <person name="Alsmark U.C.M."/>
            <person name="Besteiro S."/>
            <person name="Sicheritz-Ponten T."/>
            <person name="Noel C.J."/>
            <person name="Dacks J.B."/>
            <person name="Foster P.G."/>
            <person name="Simillion C."/>
            <person name="Van de Peer Y."/>
            <person name="Miranda-Saavedra D."/>
            <person name="Barton G.J."/>
            <person name="Westrop G.D."/>
            <person name="Mueller S."/>
            <person name="Dessi D."/>
            <person name="Fiori P.L."/>
            <person name="Ren Q."/>
            <person name="Paulsen I."/>
            <person name="Zhang H."/>
            <person name="Bastida-Corcuera F.D."/>
            <person name="Simoes-Barbosa A."/>
            <person name="Brown M.T."/>
            <person name="Hayes R.D."/>
            <person name="Mukherjee M."/>
            <person name="Okumura C.Y."/>
            <person name="Schneider R."/>
            <person name="Smith A.J."/>
            <person name="Vanacova S."/>
            <person name="Villalvazo M."/>
            <person name="Haas B.J."/>
            <person name="Pertea M."/>
            <person name="Feldblyum T.V."/>
            <person name="Utterback T.R."/>
            <person name="Shu C.L."/>
            <person name="Osoegawa K."/>
            <person name="de Jong P.J."/>
            <person name="Hrdy I."/>
            <person name="Horvathova L."/>
            <person name="Zubacova Z."/>
            <person name="Dolezal P."/>
            <person name="Malik S.B."/>
            <person name="Logsdon J.M. Jr."/>
            <person name="Henze K."/>
            <person name="Gupta A."/>
            <person name="Wang C.C."/>
            <person name="Dunne R.L."/>
            <person name="Upcroft J.A."/>
            <person name="Upcroft P."/>
            <person name="White O."/>
            <person name="Salzberg S.L."/>
            <person name="Tang P."/>
            <person name="Chiu C.-H."/>
            <person name="Lee Y.-S."/>
            <person name="Embley T.M."/>
            <person name="Coombs G.H."/>
            <person name="Mottram J.C."/>
            <person name="Tachezy J."/>
            <person name="Fraser-Liggett C.M."/>
            <person name="Johnson P.J."/>
        </authorList>
    </citation>
    <scope>NUCLEOTIDE SEQUENCE [LARGE SCALE GENOMIC DNA]</scope>
    <source>
        <strain evidence="3">G3</strain>
    </source>
</reference>
<dbReference type="VEuPathDB" id="TrichDB:TVAG_432010"/>
<dbReference type="OrthoDB" id="434160at2759"/>
<dbReference type="FunCoup" id="A2F7Z8">
    <property type="interactions" value="992"/>
</dbReference>
<dbReference type="GO" id="GO:0140662">
    <property type="term" value="F:ATP-dependent protein folding chaperone"/>
    <property type="evidence" value="ECO:0007669"/>
    <property type="project" value="InterPro"/>
</dbReference>
<dbReference type="Gene3D" id="3.90.640.10">
    <property type="entry name" value="Actin, Chain A, domain 4"/>
    <property type="match status" value="1"/>
</dbReference>
<keyword evidence="4" id="KW-1185">Reference proteome</keyword>
<dbReference type="Gene3D" id="3.30.420.40">
    <property type="match status" value="2"/>
</dbReference>
<dbReference type="AlphaFoldDB" id="A2F7Z8"/>
<dbReference type="PANTHER" id="PTHR45639">
    <property type="entry name" value="HSC70CB, ISOFORM G-RELATED"/>
    <property type="match status" value="1"/>
</dbReference>
<dbReference type="InterPro" id="IPR029048">
    <property type="entry name" value="HSP70_C_sf"/>
</dbReference>
<dbReference type="RefSeq" id="XP_001311922.1">
    <property type="nucleotide sequence ID" value="XM_001311921.1"/>
</dbReference>
<reference evidence="3" key="1">
    <citation type="submission" date="2006-10" db="EMBL/GenBank/DDBJ databases">
        <authorList>
            <person name="Amadeo P."/>
            <person name="Zhao Q."/>
            <person name="Wortman J."/>
            <person name="Fraser-Liggett C."/>
            <person name="Carlton J."/>
        </authorList>
    </citation>
    <scope>NUCLEOTIDE SEQUENCE</scope>
    <source>
        <strain evidence="3">G3</strain>
    </source>
</reference>
<dbReference type="KEGG" id="tva:4756795"/>
<name>A2F7Z8_TRIV3</name>
<dbReference type="SUPFAM" id="SSF100934">
    <property type="entry name" value="Heat shock protein 70kD (HSP70), C-terminal subdomain"/>
    <property type="match status" value="1"/>
</dbReference>
<dbReference type="GO" id="GO:0005829">
    <property type="term" value="C:cytosol"/>
    <property type="evidence" value="ECO:0000318"/>
    <property type="project" value="GO_Central"/>
</dbReference>
<organism evidence="3 4">
    <name type="scientific">Trichomonas vaginalis (strain ATCC PRA-98 / G3)</name>
    <dbReference type="NCBI Taxonomy" id="412133"/>
    <lineage>
        <taxon>Eukaryota</taxon>
        <taxon>Metamonada</taxon>
        <taxon>Parabasalia</taxon>
        <taxon>Trichomonadida</taxon>
        <taxon>Trichomonadidae</taxon>
        <taxon>Trichomonas</taxon>
    </lineage>
</organism>
<dbReference type="EMBL" id="DS113655">
    <property type="protein sequence ID" value="EAX98992.1"/>
    <property type="molecule type" value="Genomic_DNA"/>
</dbReference>
<keyword evidence="1" id="KW-0547">Nucleotide-binding</keyword>
<protein>
    <submittedName>
        <fullName evidence="3">DnaK protein</fullName>
    </submittedName>
</protein>
<evidence type="ECO:0000256" key="1">
    <source>
        <dbReference type="ARBA" id="ARBA00022741"/>
    </source>
</evidence>
<dbReference type="STRING" id="5722.A2F7Z8"/>
<dbReference type="PRINTS" id="PR00301">
    <property type="entry name" value="HEATSHOCK70"/>
</dbReference>
<evidence type="ECO:0000313" key="3">
    <source>
        <dbReference type="EMBL" id="EAX98992.1"/>
    </source>
</evidence>
<proteinExistence type="predicted"/>
<sequence>MWSGAGLDFGNKYCVVGIPQSRSISVLLDQASNRLIPTMAGYSEKRRVFGTLAQQEILQNLEGTITQLKRLVCLKYDSEERKSIEKMVNFELVKLNDGFTGIKLSNNDNHVFLPAQIIAYLLKSLMKITQSSQQAVAAFSIAVSPWWTQAHRQTIIDACKIAKINLITLINSTTAAAVGYAMDHRSKLPKSNENPIPIAFIDIGDSSMNVAIAYLKEDNVRISSFAYDEHFGGSNFTEKLLNYLIEETKKKYKIDPRENKRMLHRFTESVEKLKKNLSVNTSIQFEVIGIKGDTDVRFIVKREEFEAQIQDLLPRLENPIQKALESSNLKKEDLKGCELLGGCSRVPIVKAEIQKILNKEPEQAVNIDECFAIGAGYISAILNPNMQVPMTVTDVTPHNVTANWTDKEGNKFCEIYKQFSQIPSTKLVPLNINKETKIKFISNNEEICSVTIKPPPESNELFIRVRMSQSSTFEVIEAFYKQNSDPKTNPNGEVKVDINVQYQSILSDAEIARFSQIENEFSSKDDYENSVDETRNELEGFLFKVERGIEQEYKESFNPKDFPHIKEEIAKIRNWFDEHEFERLDLKEYKNRLENLKSVALPGIKRFELWKSIKENSQSLRDRSVAMLERVLNSKTPKDKKQDFEARTRKYISNLEELIKQSEQKKPYEDPPFVYNEKEKEFSILNDEGDICIKESEKQSGYRCYIA</sequence>
<dbReference type="Pfam" id="PF00012">
    <property type="entry name" value="HSP70"/>
    <property type="match status" value="1"/>
</dbReference>
<dbReference type="PANTHER" id="PTHR45639:SF4">
    <property type="entry name" value="HSC70CB, ISOFORM G"/>
    <property type="match status" value="1"/>
</dbReference>
<dbReference type="InterPro" id="IPR013126">
    <property type="entry name" value="Hsp_70_fam"/>
</dbReference>
<dbReference type="Gene3D" id="1.20.1270.10">
    <property type="match status" value="1"/>
</dbReference>
<dbReference type="GO" id="GO:0005634">
    <property type="term" value="C:nucleus"/>
    <property type="evidence" value="ECO:0000318"/>
    <property type="project" value="GO_Central"/>
</dbReference>
<dbReference type="VEuPathDB" id="TrichDB:TVAGG3_0671750"/>
<dbReference type="GO" id="GO:0000774">
    <property type="term" value="F:adenyl-nucleotide exchange factor activity"/>
    <property type="evidence" value="ECO:0000318"/>
    <property type="project" value="GO_Central"/>
</dbReference>
<dbReference type="eggNOG" id="KOG0103">
    <property type="taxonomic scope" value="Eukaryota"/>
</dbReference>
<dbReference type="Gene3D" id="3.30.30.30">
    <property type="match status" value="1"/>
</dbReference>
<dbReference type="FunFam" id="3.90.640.10:FF:000004">
    <property type="entry name" value="Heat shock 70 kDa protein 4"/>
    <property type="match status" value="1"/>
</dbReference>
<evidence type="ECO:0000256" key="2">
    <source>
        <dbReference type="ARBA" id="ARBA00022840"/>
    </source>
</evidence>
<dbReference type="InParanoid" id="A2F7Z8"/>
<gene>
    <name evidence="3" type="ORF">TVAG_432010</name>
</gene>